<feature type="binding site" evidence="16">
    <location>
        <begin position="94"/>
        <end position="97"/>
    </location>
    <ligand>
        <name>substrate</name>
    </ligand>
</feature>
<feature type="binding site" evidence="16">
    <location>
        <position position="172"/>
    </location>
    <ligand>
        <name>substrate</name>
    </ligand>
</feature>
<comment type="subcellular location">
    <subcellularLocation>
        <location evidence="3 16">Cytoplasm</location>
    </subcellularLocation>
</comment>
<keyword evidence="10 16" id="KW-0418">Kinase</keyword>
<dbReference type="NCBIfam" id="NF009853">
    <property type="entry name" value="PRK13320.1-5"/>
    <property type="match status" value="1"/>
</dbReference>
<keyword evidence="16" id="KW-0479">Metal-binding</keyword>
<dbReference type="InterPro" id="IPR043129">
    <property type="entry name" value="ATPase_NBD"/>
</dbReference>
<dbReference type="SUPFAM" id="SSF53067">
    <property type="entry name" value="Actin-like ATPase domain"/>
    <property type="match status" value="2"/>
</dbReference>
<evidence type="ECO:0000256" key="3">
    <source>
        <dbReference type="ARBA" id="ARBA00004496"/>
    </source>
</evidence>
<organism evidence="17 18">
    <name type="scientific">Abyssalbus ytuae</name>
    <dbReference type="NCBI Taxonomy" id="2926907"/>
    <lineage>
        <taxon>Bacteria</taxon>
        <taxon>Pseudomonadati</taxon>
        <taxon>Bacteroidota</taxon>
        <taxon>Flavobacteriia</taxon>
        <taxon>Flavobacteriales</taxon>
        <taxon>Flavobacteriaceae</taxon>
        <taxon>Abyssalbus</taxon>
    </lineage>
</organism>
<evidence type="ECO:0000256" key="9">
    <source>
        <dbReference type="ARBA" id="ARBA00022741"/>
    </source>
</evidence>
<evidence type="ECO:0000256" key="8">
    <source>
        <dbReference type="ARBA" id="ARBA00022679"/>
    </source>
</evidence>
<evidence type="ECO:0000256" key="6">
    <source>
        <dbReference type="ARBA" id="ARBA00012102"/>
    </source>
</evidence>
<evidence type="ECO:0000313" key="18">
    <source>
        <dbReference type="Proteomes" id="UP000831290"/>
    </source>
</evidence>
<gene>
    <name evidence="16" type="primary">coaX</name>
    <name evidence="17" type="ORF">MQE35_05430</name>
</gene>
<comment type="pathway">
    <text evidence="4 16">Cofactor biosynthesis; coenzyme A biosynthesis; CoA from (R)-pantothenate: step 1/5.</text>
</comment>
<keyword evidence="9 16" id="KW-0547">Nucleotide-binding</keyword>
<evidence type="ECO:0000256" key="11">
    <source>
        <dbReference type="ARBA" id="ARBA00022840"/>
    </source>
</evidence>
<evidence type="ECO:0000256" key="14">
    <source>
        <dbReference type="ARBA" id="ARBA00038036"/>
    </source>
</evidence>
<comment type="cofactor">
    <cofactor evidence="16">
        <name>NH4(+)</name>
        <dbReference type="ChEBI" id="CHEBI:28938"/>
    </cofactor>
    <cofactor evidence="16">
        <name>K(+)</name>
        <dbReference type="ChEBI" id="CHEBI:29103"/>
    </cofactor>
    <text evidence="16">A monovalent cation. Ammonium or potassium.</text>
</comment>
<dbReference type="GO" id="GO:0046872">
    <property type="term" value="F:metal ion binding"/>
    <property type="evidence" value="ECO:0007669"/>
    <property type="project" value="UniProtKB-KW"/>
</dbReference>
<dbReference type="GO" id="GO:0005737">
    <property type="term" value="C:cytoplasm"/>
    <property type="evidence" value="ECO:0007669"/>
    <property type="project" value="UniProtKB-SubCell"/>
</dbReference>
<dbReference type="Proteomes" id="UP000831290">
    <property type="component" value="Chromosome"/>
</dbReference>
<keyword evidence="7 16" id="KW-0963">Cytoplasm</keyword>
<feature type="binding site" evidence="16">
    <location>
        <position position="117"/>
    </location>
    <ligand>
        <name>K(+)</name>
        <dbReference type="ChEBI" id="CHEBI:29103"/>
    </ligand>
</feature>
<keyword evidence="18" id="KW-1185">Reference proteome</keyword>
<dbReference type="PANTHER" id="PTHR34265">
    <property type="entry name" value="TYPE III PANTOTHENATE KINASE"/>
    <property type="match status" value="1"/>
</dbReference>
<comment type="catalytic activity">
    <reaction evidence="1 16">
        <text>(R)-pantothenate + ATP = (R)-4'-phosphopantothenate + ADP + H(+)</text>
        <dbReference type="Rhea" id="RHEA:16373"/>
        <dbReference type="ChEBI" id="CHEBI:10986"/>
        <dbReference type="ChEBI" id="CHEBI:15378"/>
        <dbReference type="ChEBI" id="CHEBI:29032"/>
        <dbReference type="ChEBI" id="CHEBI:30616"/>
        <dbReference type="ChEBI" id="CHEBI:456216"/>
        <dbReference type="EC" id="2.7.1.33"/>
    </reaction>
</comment>
<keyword evidence="13 16" id="KW-0173">Coenzyme A biosynthesis</keyword>
<evidence type="ECO:0000256" key="10">
    <source>
        <dbReference type="ARBA" id="ARBA00022777"/>
    </source>
</evidence>
<feature type="binding site" evidence="16">
    <location>
        <position position="87"/>
    </location>
    <ligand>
        <name>substrate</name>
    </ligand>
</feature>
<protein>
    <recommendedName>
        <fullName evidence="15 16">Type III pantothenate kinase</fullName>
        <ecNumber evidence="6 16">2.7.1.33</ecNumber>
    </recommendedName>
    <alternativeName>
        <fullName evidence="16">PanK-III</fullName>
    </alternativeName>
    <alternativeName>
        <fullName evidence="16">Pantothenic acid kinase</fullName>
    </alternativeName>
</protein>
<evidence type="ECO:0000256" key="16">
    <source>
        <dbReference type="HAMAP-Rule" id="MF_01274"/>
    </source>
</evidence>
<dbReference type="NCBIfam" id="TIGR00671">
    <property type="entry name" value="baf"/>
    <property type="match status" value="1"/>
</dbReference>
<sequence length="242" mass="26978">MNLAIDVGNTFIKTAVFEGGKILEDYKLERKLFLKGIEKIFHQYPDISHAILSSVRNLTPREQKALSVFCKIHILSNSSVIPFKNNYTTPQTLGVDRIALITAAFYENAHKNTLIIDAGTCITYDFLSSDGTYYGGAISPGINMRFKALNTFTAKLPLVEFDTLDDFIGNSTHRSIISGVINGTINEIEGVIGQYSKRFKDLTLILTGGDSEFLSNRLKNSIFANSNFLLIGLNYILELNKY</sequence>
<evidence type="ECO:0000313" key="17">
    <source>
        <dbReference type="EMBL" id="UOB18733.1"/>
    </source>
</evidence>
<dbReference type="EMBL" id="CP094358">
    <property type="protein sequence ID" value="UOB18733.1"/>
    <property type="molecule type" value="Genomic_DNA"/>
</dbReference>
<name>A0A9E6ZVV8_9FLAO</name>
<comment type="subunit">
    <text evidence="5 16">Homodimer.</text>
</comment>
<feature type="binding site" evidence="16">
    <location>
        <begin position="6"/>
        <end position="13"/>
    </location>
    <ligand>
        <name>ATP</name>
        <dbReference type="ChEBI" id="CHEBI:30616"/>
    </ligand>
</feature>
<dbReference type="Pfam" id="PF03309">
    <property type="entry name" value="Pan_kinase"/>
    <property type="match status" value="1"/>
</dbReference>
<evidence type="ECO:0000256" key="12">
    <source>
        <dbReference type="ARBA" id="ARBA00022958"/>
    </source>
</evidence>
<dbReference type="PANTHER" id="PTHR34265:SF1">
    <property type="entry name" value="TYPE III PANTOTHENATE KINASE"/>
    <property type="match status" value="1"/>
</dbReference>
<comment type="function">
    <text evidence="16">Catalyzes the phosphorylation of pantothenate (Pan), the first step in CoA biosynthesis.</text>
</comment>
<comment type="cofactor">
    <cofactor evidence="2">
        <name>K(+)</name>
        <dbReference type="ChEBI" id="CHEBI:29103"/>
    </cofactor>
</comment>
<feature type="active site" description="Proton acceptor" evidence="16">
    <location>
        <position position="96"/>
    </location>
</feature>
<dbReference type="GO" id="GO:0015937">
    <property type="term" value="P:coenzyme A biosynthetic process"/>
    <property type="evidence" value="ECO:0007669"/>
    <property type="project" value="UniProtKB-UniRule"/>
</dbReference>
<feature type="binding site" evidence="16">
    <location>
        <position position="120"/>
    </location>
    <ligand>
        <name>ATP</name>
        <dbReference type="ChEBI" id="CHEBI:30616"/>
    </ligand>
</feature>
<dbReference type="InterPro" id="IPR004619">
    <property type="entry name" value="Type_III_PanK"/>
</dbReference>
<keyword evidence="8 16" id="KW-0808">Transferase</keyword>
<dbReference type="AlphaFoldDB" id="A0A9E6ZVV8"/>
<accession>A0A9E6ZVV8</accession>
<dbReference type="HAMAP" id="MF_01274">
    <property type="entry name" value="Pantothen_kinase_3"/>
    <property type="match status" value="1"/>
</dbReference>
<comment type="similarity">
    <text evidence="14 16">Belongs to the type III pantothenate kinase family.</text>
</comment>
<evidence type="ECO:0000256" key="13">
    <source>
        <dbReference type="ARBA" id="ARBA00022993"/>
    </source>
</evidence>
<proteinExistence type="inferred from homology"/>
<dbReference type="CDD" id="cd24015">
    <property type="entry name" value="ASKHA_NBD_PanK-III"/>
    <property type="match status" value="1"/>
</dbReference>
<reference evidence="17" key="1">
    <citation type="submission" date="2022-03" db="EMBL/GenBank/DDBJ databases">
        <title>Description of Abyssus ytuae gen. nov., sp. nov., a novel member of the family Flavobacteriaceae isolated from the sediment of Mariana Trench.</title>
        <authorList>
            <person name="Zhang J."/>
            <person name="Xu X."/>
        </authorList>
    </citation>
    <scope>NUCLEOTIDE SEQUENCE</scope>
    <source>
        <strain evidence="17">MT3330</strain>
    </source>
</reference>
<evidence type="ECO:0000256" key="2">
    <source>
        <dbReference type="ARBA" id="ARBA00001958"/>
    </source>
</evidence>
<dbReference type="GO" id="GO:0005524">
    <property type="term" value="F:ATP binding"/>
    <property type="evidence" value="ECO:0007669"/>
    <property type="project" value="UniProtKB-UniRule"/>
</dbReference>
<evidence type="ECO:0000256" key="15">
    <source>
        <dbReference type="ARBA" id="ARBA00040883"/>
    </source>
</evidence>
<evidence type="ECO:0000256" key="1">
    <source>
        <dbReference type="ARBA" id="ARBA00001206"/>
    </source>
</evidence>
<evidence type="ECO:0000256" key="5">
    <source>
        <dbReference type="ARBA" id="ARBA00011738"/>
    </source>
</evidence>
<dbReference type="Gene3D" id="3.30.420.40">
    <property type="match status" value="2"/>
</dbReference>
<dbReference type="RefSeq" id="WP_255845350.1">
    <property type="nucleotide sequence ID" value="NZ_CP094358.1"/>
</dbReference>
<dbReference type="KEGG" id="fbm:MQE35_05430"/>
<keyword evidence="12 16" id="KW-0630">Potassium</keyword>
<dbReference type="EC" id="2.7.1.33" evidence="6 16"/>
<evidence type="ECO:0000256" key="4">
    <source>
        <dbReference type="ARBA" id="ARBA00005225"/>
    </source>
</evidence>
<dbReference type="GO" id="GO:0004594">
    <property type="term" value="F:pantothenate kinase activity"/>
    <property type="evidence" value="ECO:0007669"/>
    <property type="project" value="UniProtKB-UniRule"/>
</dbReference>
<evidence type="ECO:0000256" key="7">
    <source>
        <dbReference type="ARBA" id="ARBA00022490"/>
    </source>
</evidence>
<keyword evidence="11 16" id="KW-0067">ATP-binding</keyword>